<protein>
    <submittedName>
        <fullName evidence="5">ABC-type nitrate/sulfonate/bicarbonate transporter periplasmic component</fullName>
    </submittedName>
</protein>
<dbReference type="eggNOG" id="COG0715">
    <property type="taxonomic scope" value="Bacteria"/>
</dbReference>
<evidence type="ECO:0000256" key="3">
    <source>
        <dbReference type="ARBA" id="ARBA00022729"/>
    </source>
</evidence>
<accession>K0ERV9</accession>
<comment type="similarity">
    <text evidence="2">Belongs to the bacterial solute-binding protein SsuA/TauA family.</text>
</comment>
<dbReference type="Pfam" id="PF09084">
    <property type="entry name" value="NMT1"/>
    <property type="match status" value="1"/>
</dbReference>
<evidence type="ECO:0000256" key="1">
    <source>
        <dbReference type="ARBA" id="ARBA00004418"/>
    </source>
</evidence>
<name>K0ERV9_NOCB7</name>
<keyword evidence="3" id="KW-0732">Signal</keyword>
<evidence type="ECO:0000313" key="6">
    <source>
        <dbReference type="Proteomes" id="UP000006304"/>
    </source>
</evidence>
<dbReference type="GO" id="GO:0042597">
    <property type="term" value="C:periplasmic space"/>
    <property type="evidence" value="ECO:0007669"/>
    <property type="project" value="UniProtKB-SubCell"/>
</dbReference>
<comment type="subcellular location">
    <subcellularLocation>
        <location evidence="1">Periplasm</location>
    </subcellularLocation>
</comment>
<dbReference type="HOGENOM" id="CLU_028871_7_0_11"/>
<dbReference type="RefSeq" id="WP_014985403.1">
    <property type="nucleotide sequence ID" value="NC_018681.1"/>
</dbReference>
<dbReference type="KEGG" id="nbr:O3I_022965"/>
<keyword evidence="6" id="KW-1185">Reference proteome</keyword>
<dbReference type="Gene3D" id="3.40.190.10">
    <property type="entry name" value="Periplasmic binding protein-like II"/>
    <property type="match status" value="2"/>
</dbReference>
<feature type="domain" description="SsuA/THI5-like" evidence="4">
    <location>
        <begin position="10"/>
        <end position="167"/>
    </location>
</feature>
<dbReference type="PANTHER" id="PTHR30024:SF47">
    <property type="entry name" value="TAURINE-BINDING PERIPLASMIC PROTEIN"/>
    <property type="match status" value="1"/>
</dbReference>
<evidence type="ECO:0000256" key="2">
    <source>
        <dbReference type="ARBA" id="ARBA00010742"/>
    </source>
</evidence>
<dbReference type="Proteomes" id="UP000006304">
    <property type="component" value="Chromosome"/>
</dbReference>
<reference evidence="5 6" key="1">
    <citation type="journal article" date="2012" name="J. Bacteriol.">
        <title>Complete genome sequence of Nocardia brasiliensis HUJEG-1.</title>
        <authorList>
            <person name="Vera-Cabrera L."/>
            <person name="Ortiz-Lopez R."/>
            <person name="Elizondo-Gonzalez R."/>
            <person name="Perez-Maya A.A."/>
            <person name="Ocampo-Candiani J."/>
        </authorList>
    </citation>
    <scope>NUCLEOTIDE SEQUENCE [LARGE SCALE GENOMIC DNA]</scope>
    <source>
        <strain evidence="6">ATCC 700358</strain>
    </source>
</reference>
<evidence type="ECO:0000313" key="5">
    <source>
        <dbReference type="EMBL" id="AFU02548.1"/>
    </source>
</evidence>
<dbReference type="InterPro" id="IPR015168">
    <property type="entry name" value="SsuA/THI5"/>
</dbReference>
<organism evidence="5 6">
    <name type="scientific">Nocardia brasiliensis (strain ATCC 700358 / HUJEG-1)</name>
    <dbReference type="NCBI Taxonomy" id="1133849"/>
    <lineage>
        <taxon>Bacteria</taxon>
        <taxon>Bacillati</taxon>
        <taxon>Actinomycetota</taxon>
        <taxon>Actinomycetes</taxon>
        <taxon>Mycobacteriales</taxon>
        <taxon>Nocardiaceae</taxon>
        <taxon>Nocardia</taxon>
    </lineage>
</organism>
<dbReference type="AlphaFoldDB" id="K0ERV9"/>
<dbReference type="PANTHER" id="PTHR30024">
    <property type="entry name" value="ALIPHATIC SULFONATES-BINDING PROTEIN-RELATED"/>
    <property type="match status" value="1"/>
</dbReference>
<dbReference type="STRING" id="1133849.O3I_022965"/>
<dbReference type="EMBL" id="CP003876">
    <property type="protein sequence ID" value="AFU02548.1"/>
    <property type="molecule type" value="Genomic_DNA"/>
</dbReference>
<gene>
    <name evidence="5" type="ORF">O3I_022965</name>
</gene>
<dbReference type="GO" id="GO:0042918">
    <property type="term" value="P:alkanesulfonate transmembrane transport"/>
    <property type="evidence" value="ECO:0007669"/>
    <property type="project" value="TreeGrafter"/>
</dbReference>
<dbReference type="SUPFAM" id="SSF53850">
    <property type="entry name" value="Periplasmic binding protein-like II"/>
    <property type="match status" value="1"/>
</dbReference>
<sequence length="297" mass="30409">MTVAHVPSTLFAPLYVAAGKKYFAEEGLTVELQTMKAGQDAIPLAAAGKVDVVVAGFSAGLFNAVHSGLRLKVVGSMGIAPGDPQASPSALEVSKKLVDAGEVTSVAELRGRKVAVSGGAAAAGGYQLAAILRQSGLALRDVQIVNIPIPDQRTALANGGVDAALTAAPFTTRIEQAGIAVPLAVPAAGVSATGVIYGGAFTESPAAHAFFRALQRASRDLQDGGVKSPENLAILAQATGQDRAVLEATPAYRWRPDLRPDAEQLTAQQQAYRDAGLLDYTDVVEAGTYVSTAFSAG</sequence>
<proteinExistence type="inferred from homology"/>
<evidence type="ECO:0000259" key="4">
    <source>
        <dbReference type="Pfam" id="PF09084"/>
    </source>
</evidence>